<evidence type="ECO:0000313" key="2">
    <source>
        <dbReference type="Proteomes" id="UP001321473"/>
    </source>
</evidence>
<protein>
    <submittedName>
        <fullName evidence="1">Uncharacterized protein</fullName>
    </submittedName>
</protein>
<gene>
    <name evidence="1" type="ORF">V5799_010773</name>
</gene>
<accession>A0AAQ4EIQ3</accession>
<evidence type="ECO:0000313" key="1">
    <source>
        <dbReference type="EMBL" id="KAK8774689.1"/>
    </source>
</evidence>
<dbReference type="AlphaFoldDB" id="A0AAQ4EIQ3"/>
<name>A0AAQ4EIQ3_AMBAM</name>
<keyword evidence="2" id="KW-1185">Reference proteome</keyword>
<reference evidence="1 2" key="1">
    <citation type="journal article" date="2023" name="Arcadia Sci">
        <title>De novo assembly of a long-read Amblyomma americanum tick genome.</title>
        <authorList>
            <person name="Chou S."/>
            <person name="Poskanzer K.E."/>
            <person name="Rollins M."/>
            <person name="Thuy-Boun P.S."/>
        </authorList>
    </citation>
    <scope>NUCLEOTIDE SEQUENCE [LARGE SCALE GENOMIC DNA]</scope>
    <source>
        <strain evidence="1">F_SG_1</strain>
        <tissue evidence="1">Salivary glands</tissue>
    </source>
</reference>
<dbReference type="EMBL" id="JARKHS020015143">
    <property type="protein sequence ID" value="KAK8774689.1"/>
    <property type="molecule type" value="Genomic_DNA"/>
</dbReference>
<comment type="caution">
    <text evidence="1">The sequence shown here is derived from an EMBL/GenBank/DDBJ whole genome shotgun (WGS) entry which is preliminary data.</text>
</comment>
<organism evidence="1 2">
    <name type="scientific">Amblyomma americanum</name>
    <name type="common">Lone star tick</name>
    <dbReference type="NCBI Taxonomy" id="6943"/>
    <lineage>
        <taxon>Eukaryota</taxon>
        <taxon>Metazoa</taxon>
        <taxon>Ecdysozoa</taxon>
        <taxon>Arthropoda</taxon>
        <taxon>Chelicerata</taxon>
        <taxon>Arachnida</taxon>
        <taxon>Acari</taxon>
        <taxon>Parasitiformes</taxon>
        <taxon>Ixodida</taxon>
        <taxon>Ixodoidea</taxon>
        <taxon>Ixodidae</taxon>
        <taxon>Amblyomminae</taxon>
        <taxon>Amblyomma</taxon>
    </lineage>
</organism>
<sequence>MAASQLLGVLADDAAWRRLTTRSDIAKFARAVISAVQASKFDGVLLLAPWRERSARGFFDFVVGLAADMAARLQKEKYSFDFFLPLGLSEPDRFTTQLEKFQNARHCVLFYPDFSVVWKTAAAVR</sequence>
<dbReference type="Proteomes" id="UP001321473">
    <property type="component" value="Unassembled WGS sequence"/>
</dbReference>
<proteinExistence type="predicted"/>